<evidence type="ECO:0000313" key="8">
    <source>
        <dbReference type="Proteomes" id="UP000294664"/>
    </source>
</evidence>
<keyword evidence="2" id="KW-0805">Transcription regulation</keyword>
<dbReference type="RefSeq" id="WP_132029776.1">
    <property type="nucleotide sequence ID" value="NZ_SMAI01000001.1"/>
</dbReference>
<accession>A0A4R3M4B6</accession>
<dbReference type="SUPFAM" id="SSF88946">
    <property type="entry name" value="Sigma2 domain of RNA polymerase sigma factors"/>
    <property type="match status" value="1"/>
</dbReference>
<protein>
    <submittedName>
        <fullName evidence="7">RNA polymerase sigma-70 factor (ECF subfamily)</fullName>
    </submittedName>
</protein>
<dbReference type="InterPro" id="IPR013249">
    <property type="entry name" value="RNA_pol_sigma70_r4_t2"/>
</dbReference>
<gene>
    <name evidence="7" type="ORF">EDC64_101652</name>
</gene>
<comment type="similarity">
    <text evidence="1">Belongs to the sigma-70 factor family. ECF subfamily.</text>
</comment>
<dbReference type="InterPro" id="IPR036388">
    <property type="entry name" value="WH-like_DNA-bd_sf"/>
</dbReference>
<evidence type="ECO:0000256" key="2">
    <source>
        <dbReference type="ARBA" id="ARBA00023015"/>
    </source>
</evidence>
<keyword evidence="8" id="KW-1185">Reference proteome</keyword>
<name>A0A4R3M4B6_9HYPH</name>
<evidence type="ECO:0000256" key="3">
    <source>
        <dbReference type="ARBA" id="ARBA00023082"/>
    </source>
</evidence>
<reference evidence="7 8" key="1">
    <citation type="submission" date="2019-03" db="EMBL/GenBank/DDBJ databases">
        <title>Genomic Encyclopedia of Type Strains, Phase IV (KMG-IV): sequencing the most valuable type-strain genomes for metagenomic binning, comparative biology and taxonomic classification.</title>
        <authorList>
            <person name="Goeker M."/>
        </authorList>
    </citation>
    <scope>NUCLEOTIDE SEQUENCE [LARGE SCALE GENOMIC DNA]</scope>
    <source>
        <strain evidence="7 8">DSM 9035</strain>
    </source>
</reference>
<proteinExistence type="inferred from homology"/>
<dbReference type="SUPFAM" id="SSF88659">
    <property type="entry name" value="Sigma3 and sigma4 domains of RNA polymerase sigma factors"/>
    <property type="match status" value="1"/>
</dbReference>
<dbReference type="Pfam" id="PF08281">
    <property type="entry name" value="Sigma70_r4_2"/>
    <property type="match status" value="1"/>
</dbReference>
<evidence type="ECO:0000256" key="1">
    <source>
        <dbReference type="ARBA" id="ARBA00010641"/>
    </source>
</evidence>
<dbReference type="PANTHER" id="PTHR43133">
    <property type="entry name" value="RNA POLYMERASE ECF-TYPE SIGMA FACTO"/>
    <property type="match status" value="1"/>
</dbReference>
<evidence type="ECO:0000259" key="5">
    <source>
        <dbReference type="Pfam" id="PF04542"/>
    </source>
</evidence>
<dbReference type="InterPro" id="IPR039425">
    <property type="entry name" value="RNA_pol_sigma-70-like"/>
</dbReference>
<comment type="caution">
    <text evidence="7">The sequence shown here is derived from an EMBL/GenBank/DDBJ whole genome shotgun (WGS) entry which is preliminary data.</text>
</comment>
<feature type="domain" description="RNA polymerase sigma factor 70 region 4 type 2" evidence="6">
    <location>
        <begin position="136"/>
        <end position="185"/>
    </location>
</feature>
<dbReference type="Gene3D" id="1.10.1740.10">
    <property type="match status" value="1"/>
</dbReference>
<dbReference type="InterPro" id="IPR007627">
    <property type="entry name" value="RNA_pol_sigma70_r2"/>
</dbReference>
<dbReference type="InterPro" id="IPR013324">
    <property type="entry name" value="RNA_pol_sigma_r3/r4-like"/>
</dbReference>
<dbReference type="GO" id="GO:0016987">
    <property type="term" value="F:sigma factor activity"/>
    <property type="evidence" value="ECO:0007669"/>
    <property type="project" value="UniProtKB-KW"/>
</dbReference>
<dbReference type="InterPro" id="IPR014284">
    <property type="entry name" value="RNA_pol_sigma-70_dom"/>
</dbReference>
<dbReference type="EMBL" id="SMAI01000001">
    <property type="protein sequence ID" value="TCT08131.1"/>
    <property type="molecule type" value="Genomic_DNA"/>
</dbReference>
<dbReference type="OrthoDB" id="9784272at2"/>
<dbReference type="AlphaFoldDB" id="A0A4R3M4B6"/>
<dbReference type="Gene3D" id="1.10.10.10">
    <property type="entry name" value="Winged helix-like DNA-binding domain superfamily/Winged helix DNA-binding domain"/>
    <property type="match status" value="1"/>
</dbReference>
<dbReference type="GO" id="GO:0006352">
    <property type="term" value="P:DNA-templated transcription initiation"/>
    <property type="evidence" value="ECO:0007669"/>
    <property type="project" value="InterPro"/>
</dbReference>
<dbReference type="InterPro" id="IPR013325">
    <property type="entry name" value="RNA_pol_sigma_r2"/>
</dbReference>
<dbReference type="Pfam" id="PF04542">
    <property type="entry name" value="Sigma70_r2"/>
    <property type="match status" value="1"/>
</dbReference>
<keyword evidence="4" id="KW-0804">Transcription</keyword>
<dbReference type="NCBIfam" id="TIGR02937">
    <property type="entry name" value="sigma70-ECF"/>
    <property type="match status" value="1"/>
</dbReference>
<feature type="domain" description="RNA polymerase sigma-70 region 2" evidence="5">
    <location>
        <begin position="37"/>
        <end position="106"/>
    </location>
</feature>
<dbReference type="GO" id="GO:0003677">
    <property type="term" value="F:DNA binding"/>
    <property type="evidence" value="ECO:0007669"/>
    <property type="project" value="InterPro"/>
</dbReference>
<evidence type="ECO:0000313" key="7">
    <source>
        <dbReference type="EMBL" id="TCT08131.1"/>
    </source>
</evidence>
<dbReference type="Proteomes" id="UP000294664">
    <property type="component" value="Unassembled WGS sequence"/>
</dbReference>
<evidence type="ECO:0000256" key="4">
    <source>
        <dbReference type="ARBA" id="ARBA00023163"/>
    </source>
</evidence>
<organism evidence="7 8">
    <name type="scientific">Aquabacter spiritensis</name>
    <dbReference type="NCBI Taxonomy" id="933073"/>
    <lineage>
        <taxon>Bacteria</taxon>
        <taxon>Pseudomonadati</taxon>
        <taxon>Pseudomonadota</taxon>
        <taxon>Alphaproteobacteria</taxon>
        <taxon>Hyphomicrobiales</taxon>
        <taxon>Xanthobacteraceae</taxon>
        <taxon>Aquabacter</taxon>
    </lineage>
</organism>
<keyword evidence="3" id="KW-0731">Sigma factor</keyword>
<dbReference type="PANTHER" id="PTHR43133:SF62">
    <property type="entry name" value="RNA POLYMERASE SIGMA FACTOR SIGZ"/>
    <property type="match status" value="1"/>
</dbReference>
<sequence>MEQRTHESGAAAGEAGFDVAATLAACAGGDRTALHRLYEAEADRMLGVARRILKRDALAEEAVHDSFVLIFRQAARFDPARGSGRTWIYAILRNRALNILRGEKRTDFVDDYEPFGLEAEDESPEAALVRLSESGRLRACLERLEAPRRTAILLAYVNGLTHGELAGRFGVPLGTMKSWIRRSLLSLRECLA</sequence>
<evidence type="ECO:0000259" key="6">
    <source>
        <dbReference type="Pfam" id="PF08281"/>
    </source>
</evidence>